<dbReference type="Pfam" id="PF23679">
    <property type="entry name" value="UPA-FIIND"/>
    <property type="match status" value="1"/>
</dbReference>
<dbReference type="PANTHER" id="PTHR46985">
    <property type="entry name" value="NACHT, LRR AND PYD DOMAINS-CONTAINING PROTEIN 1"/>
    <property type="match status" value="1"/>
</dbReference>
<evidence type="ECO:0000313" key="7">
    <source>
        <dbReference type="Proteomes" id="UP001488838"/>
    </source>
</evidence>
<sequence>VQFPVAGYYHCPNIGLSFVVTRAVTIEFGFCAWRQHLDKTPLQDSHMVAGPLFDIKAEQGAVAARRVDTTLFRVAHFQEHGMVLEVPAKVEQCYTVLENPSFSPMGVLLRKIPAVRRLIRITSSTLIYYQLNLNEVTLHLYLIPNDCTIQKAINEEEMSFQFVRIHKPPPVDSLYIGSRYIVSASKNLEIIPKELELCYRSPGESQLFSEIYVGRMDSVIKLQIRDKKNRNLKWEALLK</sequence>
<evidence type="ECO:0000256" key="3">
    <source>
        <dbReference type="ARBA" id="ARBA00022588"/>
    </source>
</evidence>
<dbReference type="PROSITE" id="PS51830">
    <property type="entry name" value="FIIND"/>
    <property type="match status" value="1"/>
</dbReference>
<evidence type="ECO:0000313" key="6">
    <source>
        <dbReference type="EMBL" id="KAK7800707.1"/>
    </source>
</evidence>
<dbReference type="GO" id="GO:0045087">
    <property type="term" value="P:innate immune response"/>
    <property type="evidence" value="ECO:0007669"/>
    <property type="project" value="UniProtKB-KW"/>
</dbReference>
<dbReference type="GO" id="GO:0061702">
    <property type="term" value="C:canonical inflammasome complex"/>
    <property type="evidence" value="ECO:0007669"/>
    <property type="project" value="TreeGrafter"/>
</dbReference>
<dbReference type="Proteomes" id="UP001488838">
    <property type="component" value="Unassembled WGS sequence"/>
</dbReference>
<organism evidence="6 7">
    <name type="scientific">Myodes glareolus</name>
    <name type="common">Bank vole</name>
    <name type="synonym">Clethrionomys glareolus</name>
    <dbReference type="NCBI Taxonomy" id="447135"/>
    <lineage>
        <taxon>Eukaryota</taxon>
        <taxon>Metazoa</taxon>
        <taxon>Chordata</taxon>
        <taxon>Craniata</taxon>
        <taxon>Vertebrata</taxon>
        <taxon>Euteleostomi</taxon>
        <taxon>Mammalia</taxon>
        <taxon>Eutheria</taxon>
        <taxon>Euarchontoglires</taxon>
        <taxon>Glires</taxon>
        <taxon>Rodentia</taxon>
        <taxon>Myomorpha</taxon>
        <taxon>Muroidea</taxon>
        <taxon>Cricetidae</taxon>
        <taxon>Arvicolinae</taxon>
        <taxon>Myodes</taxon>
    </lineage>
</organism>
<feature type="domain" description="FIIND" evidence="5">
    <location>
        <begin position="1"/>
        <end position="239"/>
    </location>
</feature>
<dbReference type="InterPro" id="IPR025307">
    <property type="entry name" value="FIIND_dom"/>
</dbReference>
<dbReference type="AlphaFoldDB" id="A0AAW0HF00"/>
<feature type="non-terminal residue" evidence="6">
    <location>
        <position position="1"/>
    </location>
</feature>
<evidence type="ECO:0000256" key="4">
    <source>
        <dbReference type="ARBA" id="ARBA00022859"/>
    </source>
</evidence>
<feature type="non-terminal residue" evidence="6">
    <location>
        <position position="239"/>
    </location>
</feature>
<keyword evidence="4" id="KW-0391">Immunity</keyword>
<accession>A0AAW0HF00</accession>
<dbReference type="InterPro" id="IPR051249">
    <property type="entry name" value="NLRP_Inflammasome"/>
</dbReference>
<dbReference type="EMBL" id="JBBHLL010000538">
    <property type="protein sequence ID" value="KAK7800707.1"/>
    <property type="molecule type" value="Genomic_DNA"/>
</dbReference>
<gene>
    <name evidence="6" type="ORF">U0070_011227</name>
</gene>
<proteinExistence type="predicted"/>
<keyword evidence="3" id="KW-0399">Innate immunity</keyword>
<reference evidence="6 7" key="1">
    <citation type="journal article" date="2023" name="bioRxiv">
        <title>Conserved and derived expression patterns and positive selection on dental genes reveal complex evolutionary context of ever-growing rodent molars.</title>
        <authorList>
            <person name="Calamari Z.T."/>
            <person name="Song A."/>
            <person name="Cohen E."/>
            <person name="Akter M."/>
            <person name="Roy R.D."/>
            <person name="Hallikas O."/>
            <person name="Christensen M.M."/>
            <person name="Li P."/>
            <person name="Marangoni P."/>
            <person name="Jernvall J."/>
            <person name="Klein O.D."/>
        </authorList>
    </citation>
    <scope>NUCLEOTIDE SEQUENCE [LARGE SCALE GENOMIC DNA]</scope>
    <source>
        <strain evidence="6">V071</strain>
    </source>
</reference>
<evidence type="ECO:0000256" key="1">
    <source>
        <dbReference type="ARBA" id="ARBA00004514"/>
    </source>
</evidence>
<comment type="caution">
    <text evidence="6">The sequence shown here is derived from an EMBL/GenBank/DDBJ whole genome shotgun (WGS) entry which is preliminary data.</text>
</comment>
<evidence type="ECO:0000259" key="5">
    <source>
        <dbReference type="PROSITE" id="PS51830"/>
    </source>
</evidence>
<protein>
    <recommendedName>
        <fullName evidence="5">FIIND domain-containing protein</fullName>
    </recommendedName>
</protein>
<keyword evidence="7" id="KW-1185">Reference proteome</keyword>
<keyword evidence="2" id="KW-0963">Cytoplasm</keyword>
<dbReference type="Pfam" id="PF13553">
    <property type="entry name" value="FIIND"/>
    <property type="match status" value="1"/>
</dbReference>
<dbReference type="PANTHER" id="PTHR46985:SF3">
    <property type="entry name" value="NACHT, LRR AND PYD DOMAINS-CONTAINING PROTEIN 1"/>
    <property type="match status" value="1"/>
</dbReference>
<name>A0AAW0HF00_MYOGA</name>
<evidence type="ECO:0000256" key="2">
    <source>
        <dbReference type="ARBA" id="ARBA00022490"/>
    </source>
</evidence>
<comment type="subcellular location">
    <subcellularLocation>
        <location evidence="1">Cytoplasm</location>
        <location evidence="1">Cytosol</location>
    </subcellularLocation>
</comment>